<feature type="transmembrane region" description="Helical" evidence="14">
    <location>
        <begin position="174"/>
        <end position="197"/>
    </location>
</feature>
<evidence type="ECO:0000256" key="10">
    <source>
        <dbReference type="ARBA" id="ARBA00023136"/>
    </source>
</evidence>
<dbReference type="EMBL" id="ACOU01000002">
    <property type="protein sequence ID" value="EKX73445.1"/>
    <property type="molecule type" value="Genomic_DNA"/>
</dbReference>
<dbReference type="InterPro" id="IPR001915">
    <property type="entry name" value="Peptidase_M48"/>
</dbReference>
<keyword evidence="3 14" id="KW-0812">Transmembrane</keyword>
<evidence type="ECO:0000256" key="12">
    <source>
        <dbReference type="PIRSR" id="PIRSR627057-1"/>
    </source>
</evidence>
<dbReference type="VEuPathDB" id="PiroplasmaDB:BEWA_034810"/>
<dbReference type="GO" id="GO:0046872">
    <property type="term" value="F:metal ion binding"/>
    <property type="evidence" value="ECO:0007669"/>
    <property type="project" value="UniProtKB-UniRule"/>
</dbReference>
<feature type="active site" description="Proton donor" evidence="12">
    <location>
        <position position="387"/>
    </location>
</feature>
<keyword evidence="9 14" id="KW-0482">Metalloprotease</keyword>
<evidence type="ECO:0000256" key="5">
    <source>
        <dbReference type="ARBA" id="ARBA00022801"/>
    </source>
</evidence>
<evidence type="ECO:0000256" key="6">
    <source>
        <dbReference type="ARBA" id="ARBA00022824"/>
    </source>
</evidence>
<feature type="binding site" evidence="13">
    <location>
        <position position="308"/>
    </location>
    <ligand>
        <name>Zn(2+)</name>
        <dbReference type="ChEBI" id="CHEBI:29105"/>
        <note>catalytic</note>
    </ligand>
</feature>
<comment type="subcellular location">
    <subcellularLocation>
        <location evidence="1 14">Endoplasmic reticulum membrane</location>
        <topology evidence="1 14">Multi-pass membrane protein</topology>
    </subcellularLocation>
</comment>
<evidence type="ECO:0000256" key="8">
    <source>
        <dbReference type="ARBA" id="ARBA00022989"/>
    </source>
</evidence>
<dbReference type="GO" id="GO:0071586">
    <property type="term" value="P:CAAX-box protein processing"/>
    <property type="evidence" value="ECO:0007669"/>
    <property type="project" value="UniProtKB-UniRule"/>
</dbReference>
<organism evidence="17 18">
    <name type="scientific">Theileria equi strain WA</name>
    <dbReference type="NCBI Taxonomy" id="1537102"/>
    <lineage>
        <taxon>Eukaryota</taxon>
        <taxon>Sar</taxon>
        <taxon>Alveolata</taxon>
        <taxon>Apicomplexa</taxon>
        <taxon>Aconoidasida</taxon>
        <taxon>Piroplasmida</taxon>
        <taxon>Theileriidae</taxon>
        <taxon>Theileria</taxon>
    </lineage>
</organism>
<accession>L1LDW9</accession>
<feature type="transmembrane region" description="Helical" evidence="14">
    <location>
        <begin position="314"/>
        <end position="332"/>
    </location>
</feature>
<keyword evidence="5 14" id="KW-0378">Hydrolase</keyword>
<evidence type="ECO:0000313" key="18">
    <source>
        <dbReference type="Proteomes" id="UP000031512"/>
    </source>
</evidence>
<evidence type="ECO:0000256" key="13">
    <source>
        <dbReference type="PIRSR" id="PIRSR627057-2"/>
    </source>
</evidence>
<evidence type="ECO:0000256" key="9">
    <source>
        <dbReference type="ARBA" id="ARBA00023049"/>
    </source>
</evidence>
<evidence type="ECO:0000256" key="7">
    <source>
        <dbReference type="ARBA" id="ARBA00022833"/>
    </source>
</evidence>
<dbReference type="Proteomes" id="UP000031512">
    <property type="component" value="Unassembled WGS sequence"/>
</dbReference>
<feature type="transmembrane region" description="Helical" evidence="14">
    <location>
        <begin position="203"/>
        <end position="222"/>
    </location>
</feature>
<keyword evidence="8 14" id="KW-1133">Transmembrane helix</keyword>
<comment type="function">
    <text evidence="14">Proteolytically removes the C-terminal three residues of farnesylated proteins.</text>
</comment>
<feature type="domain" description="CAAX prenyl protease 1 N-terminal" evidence="16">
    <location>
        <begin position="65"/>
        <end position="232"/>
    </location>
</feature>
<dbReference type="Pfam" id="PF16491">
    <property type="entry name" value="Peptidase_M48_N"/>
    <property type="match status" value="1"/>
</dbReference>
<dbReference type="EC" id="3.4.24.84" evidence="14"/>
<feature type="active site" evidence="12">
    <location>
        <position position="305"/>
    </location>
</feature>
<keyword evidence="2 14" id="KW-0645">Protease</keyword>
<dbReference type="AlphaFoldDB" id="L1LDW9"/>
<feature type="binding site" evidence="13">
    <location>
        <position position="383"/>
    </location>
    <ligand>
        <name>Zn(2+)</name>
        <dbReference type="ChEBI" id="CHEBI:29105"/>
        <note>catalytic</note>
    </ligand>
</feature>
<evidence type="ECO:0000256" key="11">
    <source>
        <dbReference type="ARBA" id="ARBA00044456"/>
    </source>
</evidence>
<proteinExistence type="inferred from homology"/>
<evidence type="ECO:0000259" key="16">
    <source>
        <dbReference type="Pfam" id="PF16491"/>
    </source>
</evidence>
<evidence type="ECO:0000256" key="3">
    <source>
        <dbReference type="ARBA" id="ARBA00022692"/>
    </source>
</evidence>
<dbReference type="KEGG" id="beq:BEWA_034810"/>
<dbReference type="CDD" id="cd07343">
    <property type="entry name" value="M48A_Zmpste24p_like"/>
    <property type="match status" value="1"/>
</dbReference>
<dbReference type="PANTHER" id="PTHR10120">
    <property type="entry name" value="CAAX PRENYL PROTEASE 1"/>
    <property type="match status" value="1"/>
</dbReference>
<evidence type="ECO:0000259" key="15">
    <source>
        <dbReference type="Pfam" id="PF01435"/>
    </source>
</evidence>
<comment type="cofactor">
    <cofactor evidence="13 14">
        <name>Zn(2+)</name>
        <dbReference type="ChEBI" id="CHEBI:29105"/>
    </cofactor>
    <text evidence="13 14">Binds 1 zinc ion per subunit.</text>
</comment>
<name>L1LDW9_THEEQ</name>
<dbReference type="eggNOG" id="KOG2719">
    <property type="taxonomic scope" value="Eukaryota"/>
</dbReference>
<dbReference type="OrthoDB" id="360839at2759"/>
<keyword evidence="7 13" id="KW-0862">Zinc</keyword>
<dbReference type="Pfam" id="PF01435">
    <property type="entry name" value="Peptidase_M48"/>
    <property type="match status" value="1"/>
</dbReference>
<feature type="domain" description="Peptidase M48" evidence="15">
    <location>
        <begin position="235"/>
        <end position="437"/>
    </location>
</feature>
<feature type="transmembrane region" description="Helical" evidence="14">
    <location>
        <begin position="352"/>
        <end position="375"/>
    </location>
</feature>
<dbReference type="InterPro" id="IPR027057">
    <property type="entry name" value="CAXX_Prtase_1"/>
</dbReference>
<evidence type="ECO:0000256" key="4">
    <source>
        <dbReference type="ARBA" id="ARBA00022723"/>
    </source>
</evidence>
<protein>
    <recommendedName>
        <fullName evidence="14">CAAX prenyl protease</fullName>
        <ecNumber evidence="14">3.4.24.84</ecNumber>
    </recommendedName>
</protein>
<evidence type="ECO:0000256" key="1">
    <source>
        <dbReference type="ARBA" id="ARBA00004477"/>
    </source>
</evidence>
<feature type="binding site" evidence="13">
    <location>
        <position position="304"/>
    </location>
    <ligand>
        <name>Zn(2+)</name>
        <dbReference type="ChEBI" id="CHEBI:29105"/>
        <note>catalytic</note>
    </ligand>
</feature>
<reference evidence="17 18" key="1">
    <citation type="journal article" date="2012" name="BMC Genomics">
        <title>Comparative genomic analysis and phylogenetic position of Theileria equi.</title>
        <authorList>
            <person name="Kappmeyer L.S."/>
            <person name="Thiagarajan M."/>
            <person name="Herndon D.R."/>
            <person name="Ramsay J.D."/>
            <person name="Caler E."/>
            <person name="Djikeng A."/>
            <person name="Gillespie J.J."/>
            <person name="Lau A.O."/>
            <person name="Roalson E.H."/>
            <person name="Silva J.C."/>
            <person name="Silva M.G."/>
            <person name="Suarez C.E."/>
            <person name="Ueti M.W."/>
            <person name="Nene V.M."/>
            <person name="Mealey R.H."/>
            <person name="Knowles D.P."/>
            <person name="Brayton K.A."/>
        </authorList>
    </citation>
    <scope>NUCLEOTIDE SEQUENCE [LARGE SCALE GENOMIC DNA]</scope>
    <source>
        <strain evidence="17 18">WA</strain>
    </source>
</reference>
<dbReference type="InterPro" id="IPR032456">
    <property type="entry name" value="Peptidase_M48_N"/>
</dbReference>
<keyword evidence="18" id="KW-1185">Reference proteome</keyword>
<dbReference type="FunFam" id="3.30.2010.10:FF:000002">
    <property type="entry name" value="CAAX prenyl protease"/>
    <property type="match status" value="1"/>
</dbReference>
<comment type="catalytic activity">
    <reaction evidence="11 14">
        <text>Hydrolyzes the peptide bond -P2-(S-farnesyl or geranylgeranyl)C-P1'-P2'-P3'-COOH where P1' and P2' are amino acids with aliphatic side chains and P3' is any C-terminal residue.</text>
        <dbReference type="EC" id="3.4.24.84"/>
    </reaction>
</comment>
<evidence type="ECO:0000313" key="17">
    <source>
        <dbReference type="EMBL" id="EKX73445.1"/>
    </source>
</evidence>
<evidence type="ECO:0000256" key="2">
    <source>
        <dbReference type="ARBA" id="ARBA00022670"/>
    </source>
</evidence>
<gene>
    <name evidence="17" type="ORF">BEWA_034810</name>
</gene>
<keyword evidence="6 14" id="KW-0256">Endoplasmic reticulum</keyword>
<dbReference type="Gene3D" id="3.30.2010.10">
    <property type="entry name" value="Metalloproteases ('zincins'), catalytic domain"/>
    <property type="match status" value="1"/>
</dbReference>
<dbReference type="RefSeq" id="XP_004832897.1">
    <property type="nucleotide sequence ID" value="XM_004832840.1"/>
</dbReference>
<sequence length="446" mass="51950">MGILNLFEKPIHFEFFLTVSLLHELFEQYLNFRQLAVIRRELSANKKVLQEDGKDADEVYKRTVKAVNELTHSEDYVKNVEYGYDKLRFQIFSSIVHSAFSLFLLFSLFGPALWHFSGSLFSNPNEYTQSLVYCGLKMLIDALFEIPFGLYSDFFLEEKHGFNKKTLKLFFKDLALSLVLYAVIGGPTLCVLIFLVNWGGDTFYFYAFGFVVVFNFIMLIVYPEFIAPLFNKYEPLKDQELKAEIEALAKKLKFPLMEIKQMDGSKRSSHSNMYFYGIWKFKRIVVYDTILTQPKEQIVATVAHELGHWSCNHYLKHLSFSFLNIFLMFFIFNTFKNDASMFESFGFHGVNSFVVGITLFSYILTPMGIVMHIAITSLTRYNEYQADGFAVKLGYGEDIATSLVQLHKNNKGLIHHDPLYSWYHFTHPALFERLHAIYRAIHDNKI</sequence>
<evidence type="ECO:0000256" key="14">
    <source>
        <dbReference type="RuleBase" id="RU366005"/>
    </source>
</evidence>
<keyword evidence="10 14" id="KW-0472">Membrane</keyword>
<comment type="similarity">
    <text evidence="14">Belongs to the peptidase M48A family.</text>
</comment>
<dbReference type="GeneID" id="15807860"/>
<feature type="transmembrane region" description="Helical" evidence="14">
    <location>
        <begin position="91"/>
        <end position="110"/>
    </location>
</feature>
<comment type="caution">
    <text evidence="17">The sequence shown here is derived from an EMBL/GenBank/DDBJ whole genome shotgun (WGS) entry which is preliminary data.</text>
</comment>
<keyword evidence="4 13" id="KW-0479">Metal-binding</keyword>
<dbReference type="GO" id="GO:0004222">
    <property type="term" value="F:metalloendopeptidase activity"/>
    <property type="evidence" value="ECO:0007669"/>
    <property type="project" value="UniProtKB-UniRule"/>
</dbReference>
<dbReference type="STRING" id="1537102.L1LDW9"/>
<dbReference type="GO" id="GO:0005789">
    <property type="term" value="C:endoplasmic reticulum membrane"/>
    <property type="evidence" value="ECO:0007669"/>
    <property type="project" value="UniProtKB-SubCell"/>
</dbReference>